<evidence type="ECO:0000313" key="1">
    <source>
        <dbReference type="EMBL" id="GAA5056375.1"/>
    </source>
</evidence>
<keyword evidence="2" id="KW-1185">Reference proteome</keyword>
<gene>
    <name evidence="1" type="ORF">GCM10023208_21040</name>
</gene>
<name>A0ABP9KDW4_9SPHN</name>
<dbReference type="EMBL" id="BAABHV010000011">
    <property type="protein sequence ID" value="GAA5056375.1"/>
    <property type="molecule type" value="Genomic_DNA"/>
</dbReference>
<evidence type="ECO:0000313" key="2">
    <source>
        <dbReference type="Proteomes" id="UP001500518"/>
    </source>
</evidence>
<accession>A0ABP9KDW4</accession>
<proteinExistence type="predicted"/>
<reference evidence="2" key="1">
    <citation type="journal article" date="2019" name="Int. J. Syst. Evol. Microbiol.">
        <title>The Global Catalogue of Microorganisms (GCM) 10K type strain sequencing project: providing services to taxonomists for standard genome sequencing and annotation.</title>
        <authorList>
            <consortium name="The Broad Institute Genomics Platform"/>
            <consortium name="The Broad Institute Genome Sequencing Center for Infectious Disease"/>
            <person name="Wu L."/>
            <person name="Ma J."/>
        </authorList>
    </citation>
    <scope>NUCLEOTIDE SEQUENCE [LARGE SCALE GENOMIC DNA]</scope>
    <source>
        <strain evidence="2">JCM 18014</strain>
    </source>
</reference>
<organism evidence="1 2">
    <name type="scientific">Erythrobacter westpacificensis</name>
    <dbReference type="NCBI Taxonomy" id="1055231"/>
    <lineage>
        <taxon>Bacteria</taxon>
        <taxon>Pseudomonadati</taxon>
        <taxon>Pseudomonadota</taxon>
        <taxon>Alphaproteobacteria</taxon>
        <taxon>Sphingomonadales</taxon>
        <taxon>Erythrobacteraceae</taxon>
        <taxon>Erythrobacter/Porphyrobacter group</taxon>
        <taxon>Erythrobacter</taxon>
    </lineage>
</organism>
<sequence>MQHVMLNHPVACEVSGPEAAVSWLRELHQSSDRLTDFLFGSEVGEELLVKVDDEEEFSWRPSTAPDLEHPNYRTALVFNLEGYAARLVELAGKPIMHFNFEVEEGEDVIHSTLAID</sequence>
<comment type="caution">
    <text evidence="1">The sequence shown here is derived from an EMBL/GenBank/DDBJ whole genome shotgun (WGS) entry which is preliminary data.</text>
</comment>
<protein>
    <submittedName>
        <fullName evidence="1">Uncharacterized protein</fullName>
    </submittedName>
</protein>
<dbReference type="Proteomes" id="UP001500518">
    <property type="component" value="Unassembled WGS sequence"/>
</dbReference>